<comment type="catalytic activity">
    <reaction evidence="20">
        <text>3-O-[beta-D-Xyl-(1-&gt;4)-Rib-ol-P-Rib-ol-P-3-beta-D-GalNAc-(1-&gt;3)-beta-D-GlcNAc-(1-&gt;4)-(O-6-P-alpha-D-Man)]-Thr-[protein] + UDP-alpha-D-glucuronate = 3-O-[beta-D-GlcA-(1-&gt;3)-beta-D-Xyl-(1-&gt;4)-Rib-ol-P-Rib-ol-P-3-beta-D-GalNAc-(1-&gt;3)-beta-D-GlcNAc-(1-&gt;4)-(O-6-P-alpha-D-Man)]-Thr-[protein] + UDP + H(+)</text>
        <dbReference type="Rhea" id="RHEA:46860"/>
        <dbReference type="Rhea" id="RHEA-COMP:15023"/>
        <dbReference type="Rhea" id="RHEA-COMP:17482"/>
        <dbReference type="ChEBI" id="CHEBI:15378"/>
        <dbReference type="ChEBI" id="CHEBI:58052"/>
        <dbReference type="ChEBI" id="CHEBI:58223"/>
        <dbReference type="ChEBI" id="CHEBI:142405"/>
        <dbReference type="ChEBI" id="CHEBI:177336"/>
    </reaction>
</comment>
<evidence type="ECO:0000256" key="10">
    <source>
        <dbReference type="ARBA" id="ARBA00022968"/>
    </source>
</evidence>
<organism evidence="22 23">
    <name type="scientific">Bemisia tabaci</name>
    <name type="common">Sweetpotato whitefly</name>
    <name type="synonym">Aleurodes tabaci</name>
    <dbReference type="NCBI Taxonomy" id="7038"/>
    <lineage>
        <taxon>Eukaryota</taxon>
        <taxon>Metazoa</taxon>
        <taxon>Ecdysozoa</taxon>
        <taxon>Arthropoda</taxon>
        <taxon>Hexapoda</taxon>
        <taxon>Insecta</taxon>
        <taxon>Pterygota</taxon>
        <taxon>Neoptera</taxon>
        <taxon>Paraneoptera</taxon>
        <taxon>Hemiptera</taxon>
        <taxon>Sternorrhyncha</taxon>
        <taxon>Aleyrodoidea</taxon>
        <taxon>Aleyrodidae</taxon>
        <taxon>Aleyrodinae</taxon>
        <taxon>Bemisia</taxon>
    </lineage>
</organism>
<keyword evidence="13 21" id="KW-0472">Membrane</keyword>
<evidence type="ECO:0000256" key="13">
    <source>
        <dbReference type="ARBA" id="ARBA00023136"/>
    </source>
</evidence>
<protein>
    <recommendedName>
        <fullName evidence="5">Beta-1,4-glucuronyltransferase 1</fullName>
    </recommendedName>
    <alternativeName>
        <fullName evidence="16">I-beta-1,3-N-acetylglucosaminyltransferase</fullName>
    </alternativeName>
    <alternativeName>
        <fullName evidence="19">N-acetyllactosaminide beta-1,3-N-acetylglucosaminyltransferase</fullName>
    </alternativeName>
    <alternativeName>
        <fullName evidence="17">Poly-N-acetyllactosamine extension enzyme</fullName>
    </alternativeName>
    <alternativeName>
        <fullName evidence="18">UDP-GlcNAc:betaGal beta-1,3-N-acetylglucosaminyltransferase 1</fullName>
    </alternativeName>
</protein>
<comment type="pathway">
    <text evidence="3">Protein modification; protein glycosylation.</text>
</comment>
<comment type="cofactor">
    <cofactor evidence="1">
        <name>Mn(2+)</name>
        <dbReference type="ChEBI" id="CHEBI:29035"/>
    </cofactor>
</comment>
<keyword evidence="7" id="KW-0808">Transferase</keyword>
<evidence type="ECO:0000256" key="18">
    <source>
        <dbReference type="ARBA" id="ARBA00032181"/>
    </source>
</evidence>
<keyword evidence="6" id="KW-0328">Glycosyltransferase</keyword>
<keyword evidence="23" id="KW-1185">Reference proteome</keyword>
<dbReference type="GO" id="GO:0046872">
    <property type="term" value="F:metal ion binding"/>
    <property type="evidence" value="ECO:0007669"/>
    <property type="project" value="UniProtKB-KW"/>
</dbReference>
<evidence type="ECO:0000256" key="4">
    <source>
        <dbReference type="ARBA" id="ARBA00008539"/>
    </source>
</evidence>
<evidence type="ECO:0000256" key="2">
    <source>
        <dbReference type="ARBA" id="ARBA00004323"/>
    </source>
</evidence>
<keyword evidence="14" id="KW-0325">Glycoprotein</keyword>
<dbReference type="KEGG" id="btab:109032322"/>
<evidence type="ECO:0000256" key="16">
    <source>
        <dbReference type="ARBA" id="ARBA00030723"/>
    </source>
</evidence>
<keyword evidence="12" id="KW-0333">Golgi apparatus</keyword>
<evidence type="ECO:0000256" key="9">
    <source>
        <dbReference type="ARBA" id="ARBA00022723"/>
    </source>
</evidence>
<evidence type="ECO:0000256" key="14">
    <source>
        <dbReference type="ARBA" id="ARBA00023180"/>
    </source>
</evidence>
<evidence type="ECO:0000256" key="3">
    <source>
        <dbReference type="ARBA" id="ARBA00004922"/>
    </source>
</evidence>
<keyword evidence="11 21" id="KW-1133">Transmembrane helix</keyword>
<evidence type="ECO:0000256" key="7">
    <source>
        <dbReference type="ARBA" id="ARBA00022679"/>
    </source>
</evidence>
<evidence type="ECO:0000256" key="1">
    <source>
        <dbReference type="ARBA" id="ARBA00001936"/>
    </source>
</evidence>
<evidence type="ECO:0000256" key="21">
    <source>
        <dbReference type="SAM" id="Phobius"/>
    </source>
</evidence>
<feature type="transmembrane region" description="Helical" evidence="21">
    <location>
        <begin position="6"/>
        <end position="28"/>
    </location>
</feature>
<keyword evidence="8 21" id="KW-0812">Transmembrane</keyword>
<keyword evidence="9" id="KW-0479">Metal-binding</keyword>
<dbReference type="AlphaFoldDB" id="A0A9P0A773"/>
<reference evidence="22" key="1">
    <citation type="submission" date="2021-12" db="EMBL/GenBank/DDBJ databases">
        <authorList>
            <person name="King R."/>
        </authorList>
    </citation>
    <scope>NUCLEOTIDE SEQUENCE</scope>
</reference>
<comment type="similarity">
    <text evidence="4">Belongs to the glycosyltransferase 49 family.</text>
</comment>
<dbReference type="PANTHER" id="PTHR46420:SF1">
    <property type="entry name" value="BETA-1,4-GLUCURONYLTRANSFERASE 1"/>
    <property type="match status" value="1"/>
</dbReference>
<evidence type="ECO:0000256" key="6">
    <source>
        <dbReference type="ARBA" id="ARBA00022676"/>
    </source>
</evidence>
<evidence type="ECO:0000256" key="11">
    <source>
        <dbReference type="ARBA" id="ARBA00022989"/>
    </source>
</evidence>
<keyword evidence="10" id="KW-0735">Signal-anchor</keyword>
<dbReference type="GO" id="GO:0015020">
    <property type="term" value="F:glucuronosyltransferase activity"/>
    <property type="evidence" value="ECO:0007669"/>
    <property type="project" value="InterPro"/>
</dbReference>
<evidence type="ECO:0000256" key="15">
    <source>
        <dbReference type="ARBA" id="ARBA00023211"/>
    </source>
</evidence>
<evidence type="ECO:0000256" key="8">
    <source>
        <dbReference type="ARBA" id="ARBA00022692"/>
    </source>
</evidence>
<evidence type="ECO:0000313" key="23">
    <source>
        <dbReference type="Proteomes" id="UP001152759"/>
    </source>
</evidence>
<accession>A0A9P0A773</accession>
<dbReference type="EMBL" id="OU963864">
    <property type="protein sequence ID" value="CAH0387117.1"/>
    <property type="molecule type" value="Genomic_DNA"/>
</dbReference>
<dbReference type="GO" id="GO:0035269">
    <property type="term" value="P:protein O-linked glycosylation via mannose"/>
    <property type="evidence" value="ECO:0007669"/>
    <property type="project" value="TreeGrafter"/>
</dbReference>
<dbReference type="Proteomes" id="UP001152759">
    <property type="component" value="Chromosome 3"/>
</dbReference>
<proteinExistence type="inferred from homology"/>
<comment type="subcellular location">
    <subcellularLocation>
        <location evidence="2">Golgi apparatus membrane</location>
        <topology evidence="2">Single-pass type II membrane protein</topology>
    </subcellularLocation>
</comment>
<evidence type="ECO:0000256" key="12">
    <source>
        <dbReference type="ARBA" id="ARBA00023034"/>
    </source>
</evidence>
<name>A0A9P0A773_BEMTA</name>
<gene>
    <name evidence="22" type="ORF">BEMITA_LOCUS6169</name>
</gene>
<sequence>MMKFSVGKLIIFLALVIVVLQIIHLILLNKLENRNRLKSLLMAPQQVDIDATDEEVEVTFLQLADQLQKGSILDSSGEYQIVFNLAPVLKKPKPSDVTIVTQCSYDHLKNLINLIVFWQGPVSVAVYAENENLPEALWSIANLLACHSLIKTFVTFHLVSPLPPKISPPVSIAPSLLSKQPCQWINTSESNYAKRRSYPNNLLRNVGRKNIASDFILIIDIDILPSHNLRKDFIKFATSKKVSQKYPNEFNKTVFVLPAFEVNSEISTPLHKDQLTHLLKLGVARPFYMEVCSKCQIPTNYEAWQKEISSSELLPLFEVPWKDPWEPFYIALKNIPSYDERFKQYGFNRISQVCELHIAGYTFAVLNNAFLVHQGWKTASTFHSAKENDLERNRILFRQFKQELKSKYPESSRRCY</sequence>
<evidence type="ECO:0000313" key="22">
    <source>
        <dbReference type="EMBL" id="CAH0387117.1"/>
    </source>
</evidence>
<evidence type="ECO:0000256" key="20">
    <source>
        <dbReference type="ARBA" id="ARBA00047852"/>
    </source>
</evidence>
<dbReference type="InterPro" id="IPR043189">
    <property type="entry name" value="B4GAT1"/>
</dbReference>
<dbReference type="GO" id="GO:0000139">
    <property type="term" value="C:Golgi membrane"/>
    <property type="evidence" value="ECO:0007669"/>
    <property type="project" value="UniProtKB-SubCell"/>
</dbReference>
<evidence type="ECO:0000256" key="19">
    <source>
        <dbReference type="ARBA" id="ARBA00033291"/>
    </source>
</evidence>
<keyword evidence="15" id="KW-0464">Manganese</keyword>
<dbReference type="PANTHER" id="PTHR46420">
    <property type="entry name" value="BETA-1,4-GLUCURONYLTRANSFERASE 1"/>
    <property type="match status" value="1"/>
</dbReference>
<evidence type="ECO:0000256" key="5">
    <source>
        <dbReference type="ARBA" id="ARBA00017962"/>
    </source>
</evidence>
<evidence type="ECO:0000256" key="17">
    <source>
        <dbReference type="ARBA" id="ARBA00032175"/>
    </source>
</evidence>
<dbReference type="Pfam" id="PF13896">
    <property type="entry name" value="Glyco_transf_49"/>
    <property type="match status" value="1"/>
</dbReference>